<name>A0A1V9YXP6_ACHHY</name>
<evidence type="ECO:0000256" key="1">
    <source>
        <dbReference type="SAM" id="MobiDB-lite"/>
    </source>
</evidence>
<gene>
    <name evidence="3" type="ORF">ACHHYP_05628</name>
</gene>
<dbReference type="PROSITE" id="PS50195">
    <property type="entry name" value="PX"/>
    <property type="match status" value="1"/>
</dbReference>
<feature type="domain" description="PX" evidence="2">
    <location>
        <begin position="54"/>
        <end position="179"/>
    </location>
</feature>
<evidence type="ECO:0000259" key="2">
    <source>
        <dbReference type="PROSITE" id="PS50195"/>
    </source>
</evidence>
<proteinExistence type="predicted"/>
<comment type="caution">
    <text evidence="3">The sequence shown here is derived from an EMBL/GenBank/DDBJ whole genome shotgun (WGS) entry which is preliminary data.</text>
</comment>
<dbReference type="SUPFAM" id="SSF64268">
    <property type="entry name" value="PX domain"/>
    <property type="match status" value="1"/>
</dbReference>
<dbReference type="EMBL" id="JNBR01000639">
    <property type="protein sequence ID" value="OQR90310.1"/>
    <property type="molecule type" value="Genomic_DNA"/>
</dbReference>
<evidence type="ECO:0000313" key="3">
    <source>
        <dbReference type="EMBL" id="OQR90310.1"/>
    </source>
</evidence>
<dbReference type="InterPro" id="IPR001683">
    <property type="entry name" value="PX_dom"/>
</dbReference>
<reference evidence="3 4" key="1">
    <citation type="journal article" date="2014" name="Genome Biol. Evol.">
        <title>The secreted proteins of Achlya hypogyna and Thraustotheca clavata identify the ancestral oomycete secretome and reveal gene acquisitions by horizontal gene transfer.</title>
        <authorList>
            <person name="Misner I."/>
            <person name="Blouin N."/>
            <person name="Leonard G."/>
            <person name="Richards T.A."/>
            <person name="Lane C.E."/>
        </authorList>
    </citation>
    <scope>NUCLEOTIDE SEQUENCE [LARGE SCALE GENOMIC DNA]</scope>
    <source>
        <strain evidence="3 4">ATCC 48635</strain>
    </source>
</reference>
<dbReference type="Gene3D" id="3.30.1520.10">
    <property type="entry name" value="Phox-like domain"/>
    <property type="match status" value="1"/>
</dbReference>
<dbReference type="Proteomes" id="UP000243579">
    <property type="component" value="Unassembled WGS sequence"/>
</dbReference>
<feature type="region of interest" description="Disordered" evidence="1">
    <location>
        <begin position="1"/>
        <end position="20"/>
    </location>
</feature>
<keyword evidence="4" id="KW-1185">Reference proteome</keyword>
<sequence length="218" mass="24683">MAATAALHPPASSSLRVPATRRKLENDQYRHRSQSLHTTDAKAFSVHAPGEAEYSEYIAAWLRPGALTNLDNKVVYIMDVHLGKVHWLAHKRYSEFRSIRQTLLKHFSKRANCCRICRASLKVLQATAFPPKKPFYAASVDLARRTHMLAGFVKTIVGLLQVLRQHALLMLSRSGCDVTPLLRLVEEFVGLDFSRYTTFLAERGVLTSRDTPTSPRRR</sequence>
<dbReference type="GO" id="GO:0035091">
    <property type="term" value="F:phosphatidylinositol binding"/>
    <property type="evidence" value="ECO:0007669"/>
    <property type="project" value="InterPro"/>
</dbReference>
<organism evidence="3 4">
    <name type="scientific">Achlya hypogyna</name>
    <name type="common">Oomycete</name>
    <name type="synonym">Protoachlya hypogyna</name>
    <dbReference type="NCBI Taxonomy" id="1202772"/>
    <lineage>
        <taxon>Eukaryota</taxon>
        <taxon>Sar</taxon>
        <taxon>Stramenopiles</taxon>
        <taxon>Oomycota</taxon>
        <taxon>Saprolegniomycetes</taxon>
        <taxon>Saprolegniales</taxon>
        <taxon>Achlyaceae</taxon>
        <taxon>Achlya</taxon>
    </lineage>
</organism>
<dbReference type="OrthoDB" id="430293at2759"/>
<dbReference type="AlphaFoldDB" id="A0A1V9YXP6"/>
<dbReference type="InterPro" id="IPR036871">
    <property type="entry name" value="PX_dom_sf"/>
</dbReference>
<protein>
    <recommendedName>
        <fullName evidence="2">PX domain-containing protein</fullName>
    </recommendedName>
</protein>
<dbReference type="Pfam" id="PF00787">
    <property type="entry name" value="PX"/>
    <property type="match status" value="1"/>
</dbReference>
<evidence type="ECO:0000313" key="4">
    <source>
        <dbReference type="Proteomes" id="UP000243579"/>
    </source>
</evidence>
<accession>A0A1V9YXP6</accession>